<name>E3CZ16_9BACT</name>
<evidence type="ECO:0000313" key="2">
    <source>
        <dbReference type="Proteomes" id="UP000005096"/>
    </source>
</evidence>
<dbReference type="HOGENOM" id="CLU_1554559_0_0_0"/>
<sequence length="177" mass="19873">MKWTRRLAASLRQRLYPEEFRLPEADFGEEQLDLLEELIQMIQPTLCQADAAQKQDKRQMARFLADLGTGIWRIRKKVEGLKRMPKELKEALFALESTWDSMSQGGVEIVDHVGEVPLGMVPRVVRTEDVPGLEREQVVEALSPTILLRGEVVQVGEVVLGRPAPLVPVPGEEASHG</sequence>
<gene>
    <name evidence="1" type="ORF">Apau_0354</name>
</gene>
<dbReference type="eggNOG" id="ENOG5032YHT">
    <property type="taxonomic scope" value="Bacteria"/>
</dbReference>
<dbReference type="STRING" id="584708.Apau_0354"/>
<dbReference type="RefSeq" id="WP_006299936.1">
    <property type="nucleotide sequence ID" value="NZ_CM001022.1"/>
</dbReference>
<proteinExistence type="predicted"/>
<dbReference type="PaxDb" id="584708-Apau_0354"/>
<accession>E3CZ16</accession>
<reference evidence="1 2" key="1">
    <citation type="journal article" date="2010" name="Stand. Genomic Sci.">
        <title>Non-contiguous finished genome sequence of Aminomonas paucivorans type strain (GLU-3).</title>
        <authorList>
            <person name="Pitluck S."/>
            <person name="Yasawong M."/>
            <person name="Held B."/>
            <person name="Lapidus A."/>
            <person name="Nolan M."/>
            <person name="Copeland A."/>
            <person name="Lucas S."/>
            <person name="Del Rio T.G."/>
            <person name="Tice H."/>
            <person name="Cheng J.F."/>
            <person name="Chertkov O."/>
            <person name="Goodwin L."/>
            <person name="Tapia R."/>
            <person name="Han C."/>
            <person name="Liolios K."/>
            <person name="Ivanova N."/>
            <person name="Mavromatis K."/>
            <person name="Ovchinnikova G."/>
            <person name="Pati A."/>
            <person name="Chen A."/>
            <person name="Palaniappan K."/>
            <person name="Land M."/>
            <person name="Hauser L."/>
            <person name="Chang Y.J."/>
            <person name="Jeffries C.D."/>
            <person name="Pukall R."/>
            <person name="Spring S."/>
            <person name="Rohde M."/>
            <person name="Sikorski J."/>
            <person name="Goker M."/>
            <person name="Woyke T."/>
            <person name="Bristow J."/>
            <person name="Eisen J.A."/>
            <person name="Markowitz V."/>
            <person name="Hugenholtz P."/>
            <person name="Kyrpides N.C."/>
            <person name="Klenk H.P."/>
        </authorList>
    </citation>
    <scope>NUCLEOTIDE SEQUENCE [LARGE SCALE GENOMIC DNA]</scope>
    <source>
        <strain evidence="1 2">DSM 12260</strain>
    </source>
</reference>
<keyword evidence="2" id="KW-1185">Reference proteome</keyword>
<dbReference type="AlphaFoldDB" id="E3CZ16"/>
<dbReference type="OrthoDB" id="3213585at2"/>
<organism evidence="1 2">
    <name type="scientific">Aminomonas paucivorans DSM 12260</name>
    <dbReference type="NCBI Taxonomy" id="584708"/>
    <lineage>
        <taxon>Bacteria</taxon>
        <taxon>Thermotogati</taxon>
        <taxon>Synergistota</taxon>
        <taxon>Synergistia</taxon>
        <taxon>Synergistales</taxon>
        <taxon>Synergistaceae</taxon>
        <taxon>Aminomonas</taxon>
    </lineage>
</organism>
<dbReference type="Proteomes" id="UP000005096">
    <property type="component" value="Chromosome"/>
</dbReference>
<dbReference type="EMBL" id="CM001022">
    <property type="protein sequence ID" value="EFQ22789.1"/>
    <property type="molecule type" value="Genomic_DNA"/>
</dbReference>
<protein>
    <submittedName>
        <fullName evidence="1">Uncharacterized protein</fullName>
    </submittedName>
</protein>
<evidence type="ECO:0000313" key="1">
    <source>
        <dbReference type="EMBL" id="EFQ22789.1"/>
    </source>
</evidence>